<keyword evidence="3" id="KW-1185">Reference proteome</keyword>
<dbReference type="AlphaFoldDB" id="A0A427Y4Z0"/>
<feature type="region of interest" description="Disordered" evidence="1">
    <location>
        <begin position="145"/>
        <end position="203"/>
    </location>
</feature>
<accession>A0A427Y4Z0</accession>
<name>A0A427Y4Z0_9TREE</name>
<evidence type="ECO:0000313" key="3">
    <source>
        <dbReference type="Proteomes" id="UP000279236"/>
    </source>
</evidence>
<sequence>MSSAATARRGPLVDLPLAFFLPPVHSTNLPSPVSLPLKRGPPTPIREGSGSLQTPKRRVHETILEADDLGTGRSPARRLFTDTPPSSSRSAKTCLTLAPSPPLTATRRSTRSTTARAVTKGEREAIHDIGFVIYADLASVRAEPSAPRSFTNNNDQENAPPVVEPVRTPMTTRRSRTMERSKLGTQSVIAGGKEGLKQEVDAL</sequence>
<evidence type="ECO:0000256" key="1">
    <source>
        <dbReference type="SAM" id="MobiDB-lite"/>
    </source>
</evidence>
<dbReference type="EMBL" id="RSCE01000002">
    <property type="protein sequence ID" value="RSH86156.1"/>
    <property type="molecule type" value="Genomic_DNA"/>
</dbReference>
<dbReference type="Proteomes" id="UP000279236">
    <property type="component" value="Unassembled WGS sequence"/>
</dbReference>
<dbReference type="RefSeq" id="XP_028478941.1">
    <property type="nucleotide sequence ID" value="XM_028619969.1"/>
</dbReference>
<gene>
    <name evidence="2" type="ORF">EHS24_004387</name>
</gene>
<evidence type="ECO:0000313" key="2">
    <source>
        <dbReference type="EMBL" id="RSH86156.1"/>
    </source>
</evidence>
<reference evidence="2 3" key="1">
    <citation type="submission" date="2018-11" db="EMBL/GenBank/DDBJ databases">
        <title>Genome sequence of Apiotrichum porosum DSM 27194.</title>
        <authorList>
            <person name="Aliyu H."/>
            <person name="Gorte O."/>
            <person name="Ochsenreither K."/>
        </authorList>
    </citation>
    <scope>NUCLEOTIDE SEQUENCE [LARGE SCALE GENOMIC DNA]</scope>
    <source>
        <strain evidence="2 3">DSM 27194</strain>
    </source>
</reference>
<feature type="region of interest" description="Disordered" evidence="1">
    <location>
        <begin position="32"/>
        <end position="119"/>
    </location>
</feature>
<organism evidence="2 3">
    <name type="scientific">Apiotrichum porosum</name>
    <dbReference type="NCBI Taxonomy" id="105984"/>
    <lineage>
        <taxon>Eukaryota</taxon>
        <taxon>Fungi</taxon>
        <taxon>Dikarya</taxon>
        <taxon>Basidiomycota</taxon>
        <taxon>Agaricomycotina</taxon>
        <taxon>Tremellomycetes</taxon>
        <taxon>Trichosporonales</taxon>
        <taxon>Trichosporonaceae</taxon>
        <taxon>Apiotrichum</taxon>
    </lineage>
</organism>
<proteinExistence type="predicted"/>
<feature type="compositionally biased region" description="Polar residues" evidence="1">
    <location>
        <begin position="148"/>
        <end position="157"/>
    </location>
</feature>
<comment type="caution">
    <text evidence="2">The sequence shown here is derived from an EMBL/GenBank/DDBJ whole genome shotgun (WGS) entry which is preliminary data.</text>
</comment>
<dbReference type="OrthoDB" id="2565090at2759"/>
<protein>
    <submittedName>
        <fullName evidence="2">Uncharacterized protein</fullName>
    </submittedName>
</protein>
<feature type="compositionally biased region" description="Low complexity" evidence="1">
    <location>
        <begin position="103"/>
        <end position="117"/>
    </location>
</feature>
<feature type="compositionally biased region" description="Polar residues" evidence="1">
    <location>
        <begin position="83"/>
        <end position="93"/>
    </location>
</feature>
<feature type="compositionally biased region" description="Basic and acidic residues" evidence="1">
    <location>
        <begin position="194"/>
        <end position="203"/>
    </location>
</feature>
<dbReference type="GeneID" id="39588930"/>